<evidence type="ECO:0000313" key="2">
    <source>
        <dbReference type="Proteomes" id="UP001256827"/>
    </source>
</evidence>
<dbReference type="InterPro" id="IPR005624">
    <property type="entry name" value="PduO/GlcC-like"/>
</dbReference>
<proteinExistence type="predicted"/>
<organism evidence="1 2">
    <name type="scientific">Brevibacillus brevis</name>
    <name type="common">Bacillus brevis</name>
    <dbReference type="NCBI Taxonomy" id="1393"/>
    <lineage>
        <taxon>Bacteria</taxon>
        <taxon>Bacillati</taxon>
        <taxon>Bacillota</taxon>
        <taxon>Bacilli</taxon>
        <taxon>Bacillales</taxon>
        <taxon>Paenibacillaceae</taxon>
        <taxon>Brevibacillus</taxon>
    </lineage>
</organism>
<keyword evidence="2" id="KW-1185">Reference proteome</keyword>
<name>A0ABY9T4S0_BREBE</name>
<protein>
    <submittedName>
        <fullName evidence="1">Heme-binding protein</fullName>
    </submittedName>
</protein>
<accession>A0ABY9T4S0</accession>
<dbReference type="InterPro" id="IPR052517">
    <property type="entry name" value="GlcG_carb_metab_protein"/>
</dbReference>
<gene>
    <name evidence="1" type="ORF">RGB73_25205</name>
</gene>
<dbReference type="RefSeq" id="WP_310765714.1">
    <property type="nucleotide sequence ID" value="NZ_CP134050.1"/>
</dbReference>
<reference evidence="1 2" key="1">
    <citation type="submission" date="2023-09" db="EMBL/GenBank/DDBJ databases">
        <title>Complete Genome and Methylome dissection of Bacillus brevis NEB573 original source of BbsI restriction endonuclease.</title>
        <authorList>
            <person name="Fomenkov A."/>
            <person name="Roberts R.D."/>
        </authorList>
    </citation>
    <scope>NUCLEOTIDE SEQUENCE [LARGE SCALE GENOMIC DNA]</scope>
    <source>
        <strain evidence="1 2">NEB573</strain>
    </source>
</reference>
<sequence length="135" mass="13952">MAGLSLQVAKRLIERAEQKAEEINVPMVIAVADEGGNLVACHRMDGALLVSLDIAQNKAWTSVALKLPTADLAEVASPGGSLYGITATNQGRVVIFGGGIPLRKDGRVFGAVGVSGGSVEEDVLVAKAAAEHFEE</sequence>
<dbReference type="Proteomes" id="UP001256827">
    <property type="component" value="Chromosome"/>
</dbReference>
<dbReference type="SUPFAM" id="SSF143744">
    <property type="entry name" value="GlcG-like"/>
    <property type="match status" value="1"/>
</dbReference>
<dbReference type="Gene3D" id="3.30.450.150">
    <property type="entry name" value="Haem-degrading domain"/>
    <property type="match status" value="1"/>
</dbReference>
<dbReference type="PANTHER" id="PTHR34309">
    <property type="entry name" value="SLR1406 PROTEIN"/>
    <property type="match status" value="1"/>
</dbReference>
<dbReference type="PANTHER" id="PTHR34309:SF1">
    <property type="entry name" value="PROTEIN GLCG"/>
    <property type="match status" value="1"/>
</dbReference>
<dbReference type="Pfam" id="PF03928">
    <property type="entry name" value="HbpS-like"/>
    <property type="match status" value="1"/>
</dbReference>
<dbReference type="EMBL" id="CP134050">
    <property type="protein sequence ID" value="WNC13947.1"/>
    <property type="molecule type" value="Genomic_DNA"/>
</dbReference>
<evidence type="ECO:0000313" key="1">
    <source>
        <dbReference type="EMBL" id="WNC13947.1"/>
    </source>
</evidence>
<dbReference type="InterPro" id="IPR038084">
    <property type="entry name" value="PduO/GlcC-like_sf"/>
</dbReference>